<dbReference type="Gene3D" id="2.60.40.10">
    <property type="entry name" value="Immunoglobulins"/>
    <property type="match status" value="2"/>
</dbReference>
<dbReference type="EMBL" id="JAUZEE010000003">
    <property type="protein sequence ID" value="MDP4300500.1"/>
    <property type="molecule type" value="Genomic_DNA"/>
</dbReference>
<evidence type="ECO:0000256" key="1">
    <source>
        <dbReference type="SAM" id="SignalP"/>
    </source>
</evidence>
<comment type="caution">
    <text evidence="3">The sequence shown here is derived from an EMBL/GenBank/DDBJ whole genome shotgun (WGS) entry which is preliminary data.</text>
</comment>
<feature type="chain" id="PRO_5046549275" evidence="1">
    <location>
        <begin position="17"/>
        <end position="786"/>
    </location>
</feature>
<keyword evidence="1" id="KW-0732">Signal</keyword>
<name>A0ABT9G1Y4_LEPDI</name>
<proteinExistence type="predicted"/>
<dbReference type="SUPFAM" id="SSF49265">
    <property type="entry name" value="Fibronectin type III"/>
    <property type="match status" value="1"/>
</dbReference>
<dbReference type="InterPro" id="IPR036116">
    <property type="entry name" value="FN3_sf"/>
</dbReference>
<dbReference type="InterPro" id="IPR013783">
    <property type="entry name" value="Ig-like_fold"/>
</dbReference>
<organism evidence="3 4">
    <name type="scientific">Leptothrix discophora</name>
    <dbReference type="NCBI Taxonomy" id="89"/>
    <lineage>
        <taxon>Bacteria</taxon>
        <taxon>Pseudomonadati</taxon>
        <taxon>Pseudomonadota</taxon>
        <taxon>Betaproteobacteria</taxon>
        <taxon>Burkholderiales</taxon>
        <taxon>Sphaerotilaceae</taxon>
        <taxon>Leptothrix</taxon>
    </lineage>
</organism>
<evidence type="ECO:0000313" key="4">
    <source>
        <dbReference type="Proteomes" id="UP001235760"/>
    </source>
</evidence>
<dbReference type="CDD" id="cd00063">
    <property type="entry name" value="FN3"/>
    <property type="match status" value="1"/>
</dbReference>
<evidence type="ECO:0000259" key="2">
    <source>
        <dbReference type="PROSITE" id="PS50853"/>
    </source>
</evidence>
<dbReference type="PROSITE" id="PS51257">
    <property type="entry name" value="PROKAR_LIPOPROTEIN"/>
    <property type="match status" value="1"/>
</dbReference>
<dbReference type="PROSITE" id="PS50853">
    <property type="entry name" value="FN3"/>
    <property type="match status" value="2"/>
</dbReference>
<reference evidence="3 4" key="1">
    <citation type="submission" date="2023-08" db="EMBL/GenBank/DDBJ databases">
        <authorList>
            <person name="Roldan D.M."/>
            <person name="Menes R.J."/>
        </authorList>
    </citation>
    <scope>NUCLEOTIDE SEQUENCE [LARGE SCALE GENOMIC DNA]</scope>
    <source>
        <strain evidence="3 4">CCM 2812</strain>
    </source>
</reference>
<feature type="domain" description="Fibronectin type-III" evidence="2">
    <location>
        <begin position="588"/>
        <end position="673"/>
    </location>
</feature>
<dbReference type="RefSeq" id="WP_305749050.1">
    <property type="nucleotide sequence ID" value="NZ_JAUZEE010000003.1"/>
</dbReference>
<evidence type="ECO:0000313" key="3">
    <source>
        <dbReference type="EMBL" id="MDP4300500.1"/>
    </source>
</evidence>
<accession>A0ABT9G1Y4</accession>
<dbReference type="Proteomes" id="UP001235760">
    <property type="component" value="Unassembled WGS sequence"/>
</dbReference>
<protein>
    <submittedName>
        <fullName evidence="3">Fibronectin type III domain-containing protein</fullName>
    </submittedName>
</protein>
<feature type="domain" description="Fibronectin type-III" evidence="2">
    <location>
        <begin position="493"/>
        <end position="581"/>
    </location>
</feature>
<feature type="signal peptide" evidence="1">
    <location>
        <begin position="1"/>
        <end position="16"/>
    </location>
</feature>
<gene>
    <name evidence="3" type="ORF">Q8X39_07615</name>
</gene>
<dbReference type="SMART" id="SM00060">
    <property type="entry name" value="FN3"/>
    <property type="match status" value="2"/>
</dbReference>
<dbReference type="Pfam" id="PF00041">
    <property type="entry name" value="fn3"/>
    <property type="match status" value="1"/>
</dbReference>
<sequence length="786" mass="82639">MRIIPTLLIGIVLALAGCGSGDSPTATPPATGGPDIPSPQVPQVILQVSPFGEGTVSADSARLVCTDGRCSASVAAGSQVTLKAQAAADWVLDHWTGCDSTVDDRCTVTVTTGRTAQPFFVRTTAPQVHADVVVLSDATLDALVSDTRLVLTFTAAATQLASVDVGAVIVSGRGNGFARRVLKKIVLPGGNYLLDTLQASLSDIVLDGTLVGGAATTGSGGSGIARVQSLGPGVTLANRARPLGATSEFNLDVPLNAANTSRLTGKISIEWNPEVALDFRMLGGLKEAKLIINPTVRPDVTFIRGPDPEDTAGEWPVDLGIFTLTPIYLQVGPVPVVFVPTVRAYVTAHAKGGVQVNFTSGYSLQGSYGAHYRKGSGWDGVSTTSLDGHFAPVGALKFEGELGISVYMGVAVYDVIGPFIQVGPYVRATGEINTDSTAGLCTKFRADLGIAAKVGGNFKVLNWYESKFELTLIDQLIKNLTDVQGAACHDTQPPTKPGSTTVVASGLRSISLKWEASTDEGGMRGYQVLRDDLDLATTGHKSYQDTRLEPGREHCYRIVAIDLSGNRSVPGDRVCATTPANDRMAPSTPSDIHASAISTTAIHLSWQASTDDSGVAGYVVSTEGRSLRTLTDTALDIGKLQPSTSHCYVITAFDAAGNVSPPSAPVCVSTLPPERAAWTLQLACVGQSYNISNHVDLDADSDSLVNVTDQAMDYSGTPLAYHLHGTFDPETKVLHAQIDWAFSNSSDVRLDTFTATLSMDDTGNLPLTQVHRTGCDGHIRFTRNTP</sequence>
<dbReference type="InterPro" id="IPR003961">
    <property type="entry name" value="FN3_dom"/>
</dbReference>
<keyword evidence="4" id="KW-1185">Reference proteome</keyword>